<dbReference type="InterPro" id="IPR039537">
    <property type="entry name" value="Retrotran_Ty1/copia-like"/>
</dbReference>
<dbReference type="InterPro" id="IPR012337">
    <property type="entry name" value="RNaseH-like_sf"/>
</dbReference>
<dbReference type="Gene3D" id="3.30.420.10">
    <property type="entry name" value="Ribonuclease H-like superfamily/Ribonuclease H"/>
    <property type="match status" value="1"/>
</dbReference>
<dbReference type="InterPro" id="IPR013103">
    <property type="entry name" value="RVT_2"/>
</dbReference>
<evidence type="ECO:0000256" key="1">
    <source>
        <dbReference type="ARBA" id="ARBA00022723"/>
    </source>
</evidence>
<dbReference type="InterPro" id="IPR001584">
    <property type="entry name" value="Integrase_cat-core"/>
</dbReference>
<dbReference type="PANTHER" id="PTHR42648:SF32">
    <property type="entry name" value="RIBONUCLEASE H-LIKE DOMAIN, GAG-PRE-INTEGRASE DOMAIN PROTEIN-RELATED"/>
    <property type="match status" value="1"/>
</dbReference>
<feature type="domain" description="Integrase catalytic" evidence="5">
    <location>
        <begin position="313"/>
        <end position="404"/>
    </location>
</feature>
<dbReference type="Pfam" id="PF07727">
    <property type="entry name" value="RVT_2"/>
    <property type="match status" value="2"/>
</dbReference>
<proteinExistence type="predicted"/>
<comment type="caution">
    <text evidence="6">The sequence shown here is derived from an EMBL/GenBank/DDBJ whole genome shotgun (WGS) entry which is preliminary data.</text>
</comment>
<organism evidence="6">
    <name type="scientific">Tanacetum cinerariifolium</name>
    <name type="common">Dalmatian daisy</name>
    <name type="synonym">Chrysanthemum cinerariifolium</name>
    <dbReference type="NCBI Taxonomy" id="118510"/>
    <lineage>
        <taxon>Eukaryota</taxon>
        <taxon>Viridiplantae</taxon>
        <taxon>Streptophyta</taxon>
        <taxon>Embryophyta</taxon>
        <taxon>Tracheophyta</taxon>
        <taxon>Spermatophyta</taxon>
        <taxon>Magnoliopsida</taxon>
        <taxon>eudicotyledons</taxon>
        <taxon>Gunneridae</taxon>
        <taxon>Pentapetalae</taxon>
        <taxon>asterids</taxon>
        <taxon>campanulids</taxon>
        <taxon>Asterales</taxon>
        <taxon>Asteraceae</taxon>
        <taxon>Asteroideae</taxon>
        <taxon>Anthemideae</taxon>
        <taxon>Anthemidinae</taxon>
        <taxon>Tanacetum</taxon>
    </lineage>
</organism>
<dbReference type="PANTHER" id="PTHR42648">
    <property type="entry name" value="TRANSPOSASE, PUTATIVE-RELATED"/>
    <property type="match status" value="1"/>
</dbReference>
<protein>
    <recommendedName>
        <fullName evidence="5">Integrase catalytic domain-containing protein</fullName>
    </recommendedName>
</protein>
<evidence type="ECO:0000256" key="3">
    <source>
        <dbReference type="SAM" id="MobiDB-lite"/>
    </source>
</evidence>
<evidence type="ECO:0000256" key="4">
    <source>
        <dbReference type="SAM" id="SignalP"/>
    </source>
</evidence>
<feature type="compositionally biased region" description="Pro residues" evidence="3">
    <location>
        <begin position="1153"/>
        <end position="1169"/>
    </location>
</feature>
<name>A0A699GQV1_TANCI</name>
<dbReference type="Pfam" id="PF13976">
    <property type="entry name" value="gag_pre-integrs"/>
    <property type="match status" value="1"/>
</dbReference>
<keyword evidence="4" id="KW-0732">Signal</keyword>
<evidence type="ECO:0000256" key="2">
    <source>
        <dbReference type="ARBA" id="ARBA00022801"/>
    </source>
</evidence>
<feature type="signal peptide" evidence="4">
    <location>
        <begin position="1"/>
        <end position="32"/>
    </location>
</feature>
<keyword evidence="1" id="KW-0479">Metal-binding</keyword>
<dbReference type="GO" id="GO:0015074">
    <property type="term" value="P:DNA integration"/>
    <property type="evidence" value="ECO:0007669"/>
    <property type="project" value="InterPro"/>
</dbReference>
<dbReference type="EMBL" id="BKCJ010037323">
    <property type="protein sequence ID" value="GEV87862.1"/>
    <property type="molecule type" value="Genomic_DNA"/>
</dbReference>
<dbReference type="InterPro" id="IPR036397">
    <property type="entry name" value="RNaseH_sf"/>
</dbReference>
<dbReference type="SUPFAM" id="SSF53098">
    <property type="entry name" value="Ribonuclease H-like"/>
    <property type="match status" value="1"/>
</dbReference>
<reference evidence="6" key="1">
    <citation type="journal article" date="2019" name="Sci. Rep.">
        <title>Draft genome of Tanacetum cinerariifolium, the natural source of mosquito coil.</title>
        <authorList>
            <person name="Yamashiro T."/>
            <person name="Shiraishi A."/>
            <person name="Satake H."/>
            <person name="Nakayama K."/>
        </authorList>
    </citation>
    <scope>NUCLEOTIDE SEQUENCE</scope>
</reference>
<feature type="compositionally biased region" description="Polar residues" evidence="3">
    <location>
        <begin position="1132"/>
        <end position="1146"/>
    </location>
</feature>
<gene>
    <name evidence="6" type="ORF">Tci_159839</name>
</gene>
<feature type="chain" id="PRO_5025552663" description="Integrase catalytic domain-containing protein" evidence="4">
    <location>
        <begin position="33"/>
        <end position="1169"/>
    </location>
</feature>
<accession>A0A699GQV1</accession>
<evidence type="ECO:0000313" key="6">
    <source>
        <dbReference type="EMBL" id="GEV87862.1"/>
    </source>
</evidence>
<sequence>MTHPHSKRNVVPTAVLTRSILMLLNASRPVTTAVTQSTMTCTTPIKNVFHKAHSPVRRPISQRTPTKNSNFNKKVTTVKVNKVNVIQGNKGNAKKASACWVWKPKCKVLDHVYRLTSASMTFKKFDYTDALGRSKSSLKKSMDDMLHLEGILKVELKFNLFSVSQICDKKNSFLFTDTECVVLSSDYKLPDENHVLLQVPKENNMYNVDLKNVVPSGGLTSLFAKATLDESNIWHKRLRHINFKTMNKLDKGNLVRGLPSKIFKNNHTCIACQKGKQHRGSSTKDETSDILKTFVTGIENQINHKVKFIRCYNETEFKNHDMNQFCGMKGIKREFSVARTPQQNRVAERKNRILIEAARTMLADLLLPIPLWAKEVNTACYVQNKVLVTKPHNKTPYKLLLGRSPSIGFMRPFRCPVTILNTIDPLEKFNGKADEGFLGLDLIDIDTLTMSMNYQPVYAGNQLNAHAGIKENLDAGKVRKEIVSAQQYALLPLKSIDSQDPKNTDDNVADDAFEVRANENDVYVSLHKSDKTDKKKHDAKATRDDKGKVNAVSEPVNAFGPNLTNNTTSFNTTSSSVNAVSLNFRIAGQSSFVDPSKYHDDPDMPELEDIVYSDAEEDVAFQTRSMTRMVKEQGGLNQINNEGFHTCMFACFLSQEEPKKVLQALKDPSWIEAMQEELLQFKLQKVWVLIDLPKGKRAIVSKWVFRNKKDERGIVIRNKDRLVAQGHTQEEGIDYDEVFAPVSMISIRLFLAYASFMGFMVYQMDVKSAFIYGTIEEKVHICQPLGFEDPAYPDKELCKAFDKLIKDKFQMSFMGELTFLLGLQVKQKEDGIFICQDKYVAKILRKFSFIDVKSASTSIETDKPLLKDLTTVVLTSSPEAKYVAAVLKFYGFKISRWTMGVNTSRCDEDSIGFKELMVFIVPICMLRKIELELLLLQALIDDKKVVVREAILRRDLYLDDADGVECLPNAKIFEELARMGYEKPPPKLTFYKAFFSAQWKFLIHTIIQCISAKRTGWNEFSSSMAFAVICLATSRKFNFSKYIFDIMVRNVDNLSKFLKYPRFIQVVLDHQVDDMTTHNTRYKSFALTQKMFANMRRFGKGFLGVETPLFDSMLVQSQPQAKEGVEVPITHAQPSITTAPSPTELQDTTPTPHDTPLPYQPPTPHASPL</sequence>
<dbReference type="GO" id="GO:0003676">
    <property type="term" value="F:nucleic acid binding"/>
    <property type="evidence" value="ECO:0007669"/>
    <property type="project" value="InterPro"/>
</dbReference>
<dbReference type="GO" id="GO:0046872">
    <property type="term" value="F:metal ion binding"/>
    <property type="evidence" value="ECO:0007669"/>
    <property type="project" value="UniProtKB-KW"/>
</dbReference>
<dbReference type="PROSITE" id="PS50994">
    <property type="entry name" value="INTEGRASE"/>
    <property type="match status" value="1"/>
</dbReference>
<dbReference type="AlphaFoldDB" id="A0A699GQV1"/>
<feature type="region of interest" description="Disordered" evidence="3">
    <location>
        <begin position="527"/>
        <end position="548"/>
    </location>
</feature>
<dbReference type="GO" id="GO:0016787">
    <property type="term" value="F:hydrolase activity"/>
    <property type="evidence" value="ECO:0007669"/>
    <property type="project" value="UniProtKB-KW"/>
</dbReference>
<evidence type="ECO:0000259" key="5">
    <source>
        <dbReference type="PROSITE" id="PS50994"/>
    </source>
</evidence>
<keyword evidence="2" id="KW-0378">Hydrolase</keyword>
<feature type="region of interest" description="Disordered" evidence="3">
    <location>
        <begin position="1121"/>
        <end position="1169"/>
    </location>
</feature>
<dbReference type="InterPro" id="IPR025724">
    <property type="entry name" value="GAG-pre-integrase_dom"/>
</dbReference>